<dbReference type="AlphaFoldDB" id="A0A653Z2G2"/>
<protein>
    <submittedName>
        <fullName evidence="1">Uncharacterized protein</fullName>
    </submittedName>
</protein>
<reference evidence="1 2" key="1">
    <citation type="submission" date="2019-10" db="EMBL/GenBank/DDBJ databases">
        <authorList>
            <person name="Karimi E."/>
        </authorList>
    </citation>
    <scope>NUCLEOTIDE SEQUENCE [LARGE SCALE GENOMIC DNA]</scope>
    <source>
        <strain evidence="1">Sphingobacterium sp. 8BC</strain>
    </source>
</reference>
<gene>
    <name evidence="1" type="ORF">SPHINGO8BC_140015</name>
</gene>
<name>A0A653Z2G2_SPHMU</name>
<proteinExistence type="predicted"/>
<accession>A0A653Z2G2</accession>
<dbReference type="Proteomes" id="UP000432350">
    <property type="component" value="Unassembled WGS sequence"/>
</dbReference>
<dbReference type="EMBL" id="CABWMV010000006">
    <property type="protein sequence ID" value="VXC49132.1"/>
    <property type="molecule type" value="Genomic_DNA"/>
</dbReference>
<evidence type="ECO:0000313" key="2">
    <source>
        <dbReference type="Proteomes" id="UP000432350"/>
    </source>
</evidence>
<sequence length="66" mass="7965">MNYRSWRPNGRNIGSILTIIKNNLKLHFISVQFVRFRGNIDPSPKKENLFFNRMFISYIHLKINKQ</sequence>
<organism evidence="1 2">
    <name type="scientific">Sphingobacterium multivorum</name>
    <dbReference type="NCBI Taxonomy" id="28454"/>
    <lineage>
        <taxon>Bacteria</taxon>
        <taxon>Pseudomonadati</taxon>
        <taxon>Bacteroidota</taxon>
        <taxon>Sphingobacteriia</taxon>
        <taxon>Sphingobacteriales</taxon>
        <taxon>Sphingobacteriaceae</taxon>
        <taxon>Sphingobacterium</taxon>
    </lineage>
</organism>
<evidence type="ECO:0000313" key="1">
    <source>
        <dbReference type="EMBL" id="VXC49132.1"/>
    </source>
</evidence>